<dbReference type="Proteomes" id="UP001144297">
    <property type="component" value="Unassembled WGS sequence"/>
</dbReference>
<comment type="caution">
    <text evidence="8">The sequence shown here is derived from an EMBL/GenBank/DDBJ whole genome shotgun (WGS) entry which is preliminary data.</text>
</comment>
<feature type="transmembrane region" description="Helical" evidence="5">
    <location>
        <begin position="229"/>
        <end position="247"/>
    </location>
</feature>
<evidence type="ECO:0000256" key="4">
    <source>
        <dbReference type="ARBA" id="ARBA00023136"/>
    </source>
</evidence>
<comment type="subcellular location">
    <subcellularLocation>
        <location evidence="1">Membrane</location>
        <topology evidence="1">Multi-pass membrane protein</topology>
    </subcellularLocation>
</comment>
<dbReference type="GO" id="GO:0016020">
    <property type="term" value="C:membrane"/>
    <property type="evidence" value="ECO:0007669"/>
    <property type="project" value="UniProtKB-SubCell"/>
</dbReference>
<feature type="transmembrane region" description="Helical" evidence="5">
    <location>
        <begin position="77"/>
        <end position="95"/>
    </location>
</feature>
<proteinExistence type="predicted"/>
<evidence type="ECO:0000313" key="8">
    <source>
        <dbReference type="EMBL" id="GLI54284.1"/>
    </source>
</evidence>
<name>A0A9W6GI17_9BACT</name>
<dbReference type="AlphaFoldDB" id="A0A9W6GI17"/>
<evidence type="ECO:0000256" key="3">
    <source>
        <dbReference type="ARBA" id="ARBA00022989"/>
    </source>
</evidence>
<evidence type="ECO:0000313" key="9">
    <source>
        <dbReference type="Proteomes" id="UP001144297"/>
    </source>
</evidence>
<evidence type="ECO:0000256" key="5">
    <source>
        <dbReference type="SAM" id="Phobius"/>
    </source>
</evidence>
<feature type="transmembrane region" description="Helical" evidence="5">
    <location>
        <begin position="254"/>
        <end position="274"/>
    </location>
</feature>
<dbReference type="Pfam" id="PF04932">
    <property type="entry name" value="Wzy_C"/>
    <property type="match status" value="1"/>
</dbReference>
<feature type="transmembrane region" description="Helical" evidence="5">
    <location>
        <begin position="448"/>
        <end position="467"/>
    </location>
</feature>
<evidence type="ECO:0000256" key="1">
    <source>
        <dbReference type="ARBA" id="ARBA00004141"/>
    </source>
</evidence>
<dbReference type="InterPro" id="IPR007016">
    <property type="entry name" value="O-antigen_ligase-rel_domated"/>
</dbReference>
<keyword evidence="3 5" id="KW-1133">Transmembrane helix</keyword>
<gene>
    <name evidence="8" type="ORF">TISLANDTSLP1_19770</name>
</gene>
<feature type="transmembrane region" description="Helical" evidence="5">
    <location>
        <begin position="17"/>
        <end position="41"/>
    </location>
</feature>
<dbReference type="EMBL" id="BSDX01000001">
    <property type="protein sequence ID" value="GLI54284.1"/>
    <property type="molecule type" value="Genomic_DNA"/>
</dbReference>
<organism evidence="8 9">
    <name type="scientific">Thermodesulfovibrio yellowstonii</name>
    <dbReference type="NCBI Taxonomy" id="28262"/>
    <lineage>
        <taxon>Bacteria</taxon>
        <taxon>Pseudomonadati</taxon>
        <taxon>Nitrospirota</taxon>
        <taxon>Thermodesulfovibrionia</taxon>
        <taxon>Thermodesulfovibrionales</taxon>
        <taxon>Thermodesulfovibrionaceae</taxon>
        <taxon>Thermodesulfovibrio</taxon>
    </lineage>
</organism>
<keyword evidence="2 5" id="KW-0812">Transmembrane</keyword>
<reference evidence="8" key="1">
    <citation type="submission" date="2022-12" db="EMBL/GenBank/DDBJ databases">
        <title>Reference genome sequencing for broad-spectrum identification of bacterial and archaeal isolates by mass spectrometry.</title>
        <authorList>
            <person name="Sekiguchi Y."/>
            <person name="Tourlousse D.M."/>
        </authorList>
    </citation>
    <scope>NUCLEOTIDE SEQUENCE</scope>
    <source>
        <strain evidence="8">TSL-P1</strain>
    </source>
</reference>
<feature type="transmembrane region" description="Helical" evidence="5">
    <location>
        <begin position="101"/>
        <end position="118"/>
    </location>
</feature>
<keyword evidence="4 5" id="KW-0472">Membrane</keyword>
<evidence type="ECO:0000259" key="7">
    <source>
        <dbReference type="Pfam" id="PF11846"/>
    </source>
</evidence>
<keyword evidence="9" id="KW-1185">Reference proteome</keyword>
<dbReference type="PANTHER" id="PTHR37422">
    <property type="entry name" value="TEICHURONIC ACID BIOSYNTHESIS PROTEIN TUAE"/>
    <property type="match status" value="1"/>
</dbReference>
<feature type="transmembrane region" description="Helical" evidence="5">
    <location>
        <begin position="207"/>
        <end position="223"/>
    </location>
</feature>
<feature type="transmembrane region" description="Helical" evidence="5">
    <location>
        <begin position="418"/>
        <end position="436"/>
    </location>
</feature>
<sequence length="623" mass="71868">MPPFFKMIFSKLSAEKILLIILSAIFLFIIHIFLPNIGGVIVKQVEYVIWFASGTVIFIASLKVIKERTLKESPLKIYILFFITAWIGSIVFNQIRNLDYFLISSAWLVGGFVLWFAFHQYELTQKQKLFIFLLIFLSAVIESLIGIIQFFGLYRYIPVTPSPEAGMVGGVFQQKNLFASWVATGLIVSLYLVSTAWLRSFSSFKKILFFAGIFLLSLSLIIAQSRTGLLGVVLAMILIFLVRRKTYKPIKKTVFVWLMLFIAGVSAGFFLLSVKDQLGIEKLAVKKIKWFSDPEQVSYRERILMYETSFDMFKEKPFTGQGFSNFGSLYMYYQAKVKKANPDYYKGTGNQYTHHPHNELSLIVAESGIFGILGVLCLLYGILKFFKKIGYQRAGLYTALLTPFLIHMMLEYPLHLSVAHWFTFVLIGAMATSHFLKKTEFKIQKKLSIAAAGALSFLFILFSVHIVKTFIAYNQLVIWYIEYSEGKNAKIENLIPAKENLYLKNWAKPMYMFYSAENALKDIEQNQNYLYDFLNWSETEKKRIPIPQVFQYDAYVLFSLGKHFGQFEYLNEAVKSSEEGLALYPENQELKNLRKTILVEAFRNIFKNLKQPEKLPSKKEPVQ</sequence>
<feature type="transmembrane region" description="Helical" evidence="5">
    <location>
        <begin position="360"/>
        <end position="382"/>
    </location>
</feature>
<dbReference type="PANTHER" id="PTHR37422:SF13">
    <property type="entry name" value="LIPOPOLYSACCHARIDE BIOSYNTHESIS PROTEIN PA4999-RELATED"/>
    <property type="match status" value="1"/>
</dbReference>
<dbReference type="InterPro" id="IPR051533">
    <property type="entry name" value="WaaL-like"/>
</dbReference>
<feature type="transmembrane region" description="Helical" evidence="5">
    <location>
        <begin position="394"/>
        <end position="412"/>
    </location>
</feature>
<feature type="domain" description="Virulence factor membrane-bound polymerase C-terminal" evidence="7">
    <location>
        <begin position="398"/>
        <end position="589"/>
    </location>
</feature>
<dbReference type="InterPro" id="IPR021797">
    <property type="entry name" value="Wzy_C_2"/>
</dbReference>
<evidence type="ECO:0000259" key="6">
    <source>
        <dbReference type="Pfam" id="PF04932"/>
    </source>
</evidence>
<accession>A0A9W6GI17</accession>
<feature type="transmembrane region" description="Helical" evidence="5">
    <location>
        <begin position="177"/>
        <end position="198"/>
    </location>
</feature>
<evidence type="ECO:0000256" key="2">
    <source>
        <dbReference type="ARBA" id="ARBA00022692"/>
    </source>
</evidence>
<protein>
    <submittedName>
        <fullName evidence="8">O-Antigen Polymerase family protein</fullName>
    </submittedName>
</protein>
<feature type="transmembrane region" description="Helical" evidence="5">
    <location>
        <begin position="130"/>
        <end position="157"/>
    </location>
</feature>
<feature type="domain" description="O-antigen ligase-related" evidence="6">
    <location>
        <begin position="212"/>
        <end position="375"/>
    </location>
</feature>
<feature type="transmembrane region" description="Helical" evidence="5">
    <location>
        <begin position="47"/>
        <end position="65"/>
    </location>
</feature>
<dbReference type="Pfam" id="PF11846">
    <property type="entry name" value="Wzy_C_2"/>
    <property type="match status" value="1"/>
</dbReference>